<evidence type="ECO:0000313" key="2">
    <source>
        <dbReference type="Proteomes" id="UP001222087"/>
    </source>
</evidence>
<dbReference type="SUPFAM" id="SSF158682">
    <property type="entry name" value="TerB-like"/>
    <property type="match status" value="1"/>
</dbReference>
<name>A0ABY8AMW8_9GAMM</name>
<evidence type="ECO:0000313" key="1">
    <source>
        <dbReference type="EMBL" id="WED42033.1"/>
    </source>
</evidence>
<dbReference type="RefSeq" id="WP_275087857.1">
    <property type="nucleotide sequence ID" value="NZ_CP119078.1"/>
</dbReference>
<protein>
    <submittedName>
        <fullName evidence="1">Uncharacterized protein</fullName>
    </submittedName>
</protein>
<dbReference type="EMBL" id="CP119078">
    <property type="protein sequence ID" value="WED42033.1"/>
    <property type="molecule type" value="Genomic_DNA"/>
</dbReference>
<gene>
    <name evidence="1" type="ORF">PXX05_08815</name>
</gene>
<dbReference type="InterPro" id="IPR029024">
    <property type="entry name" value="TerB-like"/>
</dbReference>
<sequence length="326" mass="37743">MRLQLIEIFYLLSAMHNVATAEGKQALSPLQHASLKAVYRHVFTHQDELQLANLPHITANDFAKNFPNPTKAEYILRFLVVTALMDGKINPAQIQVVFDYAKAANINPHYLKQLKKTLEGDFPWLIKDISRKNLESFDIFPNLQNDKDIDNWLFPYRGNNKDPLLAQRYENLSQLPKDSFGYHIWLQFKNNNYKFPGEEEGVNFAFVMPHDSIHVLSEYDTTPYGELLVSVFTSTMLEKNSIEGHVIPVMYSFYLGIKINDLAGAYKVAINPYEFWEAWYRGSQMQMNLFSHGWSLWDVAHIPLAQLRELYCVLPRTEHASLNHST</sequence>
<proteinExistence type="predicted"/>
<dbReference type="Proteomes" id="UP001222087">
    <property type="component" value="Chromosome"/>
</dbReference>
<accession>A0ABY8AMW8</accession>
<keyword evidence="2" id="KW-1185">Reference proteome</keyword>
<organism evidence="1 2">
    <name type="scientific">Legionella cardiaca</name>
    <dbReference type="NCBI Taxonomy" id="1071983"/>
    <lineage>
        <taxon>Bacteria</taxon>
        <taxon>Pseudomonadati</taxon>
        <taxon>Pseudomonadota</taxon>
        <taxon>Gammaproteobacteria</taxon>
        <taxon>Legionellales</taxon>
        <taxon>Legionellaceae</taxon>
        <taxon>Legionella</taxon>
    </lineage>
</organism>
<reference evidence="1 2" key="1">
    <citation type="submission" date="2023-02" db="EMBL/GenBank/DDBJ databases">
        <title>Genome Sequence of L. cardiaca H63T.</title>
        <authorList>
            <person name="Lopez A.E."/>
            <person name="Cianciotto N.P."/>
        </authorList>
    </citation>
    <scope>NUCLEOTIDE SEQUENCE [LARGE SCALE GENOMIC DNA]</scope>
    <source>
        <strain evidence="1 2">H63</strain>
    </source>
</reference>